<feature type="compositionally biased region" description="Basic and acidic residues" evidence="14">
    <location>
        <begin position="638"/>
        <end position="649"/>
    </location>
</feature>
<feature type="transmembrane region" description="Helical" evidence="13">
    <location>
        <begin position="528"/>
        <end position="547"/>
    </location>
</feature>
<protein>
    <recommendedName>
        <fullName evidence="3 13">Membrane protein insertase YidC</fullName>
    </recommendedName>
    <alternativeName>
        <fullName evidence="12 13">Foldase YidC</fullName>
    </alternativeName>
    <alternativeName>
        <fullName evidence="11 13">Membrane integrase YidC</fullName>
    </alternativeName>
    <alternativeName>
        <fullName evidence="13">Membrane protein YidC</fullName>
    </alternativeName>
</protein>
<dbReference type="InterPro" id="IPR047196">
    <property type="entry name" value="YidC_ALB_C"/>
</dbReference>
<dbReference type="NCBIfam" id="NF002353">
    <property type="entry name" value="PRK01318.1-4"/>
    <property type="match status" value="1"/>
</dbReference>
<dbReference type="GO" id="GO:0051205">
    <property type="term" value="P:protein insertion into membrane"/>
    <property type="evidence" value="ECO:0007669"/>
    <property type="project" value="TreeGrafter"/>
</dbReference>
<comment type="subunit">
    <text evidence="13">Interacts with the Sec translocase complex via SecD. Specifically interacts with transmembrane segments of nascent integral membrane proteins during membrane integration.</text>
</comment>
<feature type="transmembrane region" description="Helical" evidence="13">
    <location>
        <begin position="567"/>
        <end position="588"/>
    </location>
</feature>
<dbReference type="PANTHER" id="PTHR12428">
    <property type="entry name" value="OXA1"/>
    <property type="match status" value="1"/>
</dbReference>
<feature type="domain" description="Membrane insertase YidC/Oxa/ALB C-terminal" evidence="15">
    <location>
        <begin position="399"/>
        <end position="602"/>
    </location>
</feature>
<gene>
    <name evidence="13 17" type="primary">yidC</name>
    <name evidence="17" type="ORF">jaqu_18770</name>
</gene>
<dbReference type="InterPro" id="IPR028055">
    <property type="entry name" value="YidC/Oxa/ALB_C"/>
</dbReference>
<keyword evidence="6 13" id="KW-0812">Transmembrane</keyword>
<keyword evidence="8 13" id="KW-1133">Transmembrane helix</keyword>
<keyword evidence="9 13" id="KW-0472">Membrane</keyword>
<dbReference type="Pfam" id="PF02096">
    <property type="entry name" value="60KD_IMP"/>
    <property type="match status" value="1"/>
</dbReference>
<dbReference type="RefSeq" id="WP_084629634.1">
    <property type="nucleotide sequence ID" value="NZ_FZPF01000005.1"/>
</dbReference>
<dbReference type="InterPro" id="IPR028053">
    <property type="entry name" value="Membr_insert_YidC_N"/>
</dbReference>
<keyword evidence="7 13" id="KW-0653">Protein transport</keyword>
<evidence type="ECO:0000256" key="8">
    <source>
        <dbReference type="ARBA" id="ARBA00022989"/>
    </source>
</evidence>
<dbReference type="GO" id="GO:0005886">
    <property type="term" value="C:plasma membrane"/>
    <property type="evidence" value="ECO:0007669"/>
    <property type="project" value="UniProtKB-SubCell"/>
</dbReference>
<feature type="compositionally biased region" description="Low complexity" evidence="14">
    <location>
        <begin position="657"/>
        <end position="669"/>
    </location>
</feature>
<feature type="compositionally biased region" description="Basic residues" evidence="14">
    <location>
        <begin position="674"/>
        <end position="684"/>
    </location>
</feature>
<dbReference type="PRINTS" id="PR01900">
    <property type="entry name" value="YIDCPROTEIN"/>
</dbReference>
<evidence type="ECO:0000259" key="15">
    <source>
        <dbReference type="Pfam" id="PF02096"/>
    </source>
</evidence>
<dbReference type="InterPro" id="IPR001708">
    <property type="entry name" value="YidC/ALB3/OXA1/COX18"/>
</dbReference>
<comment type="similarity">
    <text evidence="2 13">Belongs to the OXA1/ALB3/YidC family. Type 1 subfamily.</text>
</comment>
<feature type="domain" description="Membrane insertase YidC N-terminal" evidence="16">
    <location>
        <begin position="79"/>
        <end position="387"/>
    </location>
</feature>
<evidence type="ECO:0000256" key="3">
    <source>
        <dbReference type="ARBA" id="ARBA00015325"/>
    </source>
</evidence>
<evidence type="ECO:0000313" key="17">
    <source>
        <dbReference type="EMBL" id="KIT16392.1"/>
    </source>
</evidence>
<feature type="region of interest" description="Disordered" evidence="14">
    <location>
        <begin position="619"/>
        <end position="684"/>
    </location>
</feature>
<comment type="subcellular location">
    <subcellularLocation>
        <location evidence="1">Cell inner membrane</location>
        <topology evidence="1">Multi-pass membrane protein</topology>
    </subcellularLocation>
    <subcellularLocation>
        <location evidence="13">Cell membrane</location>
        <topology evidence="13">Multi-pass membrane protein</topology>
    </subcellularLocation>
</comment>
<dbReference type="EMBL" id="JYFE01000035">
    <property type="protein sequence ID" value="KIT16392.1"/>
    <property type="molecule type" value="Genomic_DNA"/>
</dbReference>
<comment type="caution">
    <text evidence="17">The sequence shown here is derived from an EMBL/GenBank/DDBJ whole genome shotgun (WGS) entry which is preliminary data.</text>
</comment>
<dbReference type="AlphaFoldDB" id="A0A0D1CNT8"/>
<dbReference type="GO" id="GO:0015031">
    <property type="term" value="P:protein transport"/>
    <property type="evidence" value="ECO:0007669"/>
    <property type="project" value="UniProtKB-KW"/>
</dbReference>
<dbReference type="CDD" id="cd19961">
    <property type="entry name" value="EcYidC-like_peri"/>
    <property type="match status" value="1"/>
</dbReference>
<dbReference type="STRING" id="935700.jaqu_18770"/>
<evidence type="ECO:0000256" key="14">
    <source>
        <dbReference type="SAM" id="MobiDB-lite"/>
    </source>
</evidence>
<proteinExistence type="inferred from homology"/>
<evidence type="ECO:0000256" key="2">
    <source>
        <dbReference type="ARBA" id="ARBA00010527"/>
    </source>
</evidence>
<dbReference type="Pfam" id="PF14849">
    <property type="entry name" value="YidC_periplas"/>
    <property type="match status" value="1"/>
</dbReference>
<reference evidence="17 18" key="1">
    <citation type="submission" date="2015-02" db="EMBL/GenBank/DDBJ databases">
        <title>Genome Sequence of Jannaschia aquimarina DSM28248, a member of the Roseobacter clade.</title>
        <authorList>
            <person name="Voget S."/>
            <person name="Daniel R."/>
        </authorList>
    </citation>
    <scope>NUCLEOTIDE SEQUENCE [LARGE SCALE GENOMIC DNA]</scope>
    <source>
        <strain evidence="17 18">GSW-M26</strain>
    </source>
</reference>
<dbReference type="PRINTS" id="PR00701">
    <property type="entry name" value="60KDINNERMP"/>
</dbReference>
<dbReference type="Proteomes" id="UP000032232">
    <property type="component" value="Unassembled WGS sequence"/>
</dbReference>
<comment type="function">
    <text evidence="13">Required for the insertion and/or proper folding and/or complex formation of integral membrane proteins into the membrane. Involved in integration of membrane proteins that insert both dependently and independently of the Sec translocase complex, as well as at least some lipoproteins. Aids folding of multispanning membrane proteins.</text>
</comment>
<organism evidence="17 18">
    <name type="scientific">Jannaschia aquimarina</name>
    <dbReference type="NCBI Taxonomy" id="935700"/>
    <lineage>
        <taxon>Bacteria</taxon>
        <taxon>Pseudomonadati</taxon>
        <taxon>Pseudomonadota</taxon>
        <taxon>Alphaproteobacteria</taxon>
        <taxon>Rhodobacterales</taxon>
        <taxon>Roseobacteraceae</taxon>
        <taxon>Jannaschia</taxon>
    </lineage>
</organism>
<accession>A0A0D1CNT8</accession>
<evidence type="ECO:0000259" key="16">
    <source>
        <dbReference type="Pfam" id="PF14849"/>
    </source>
</evidence>
<evidence type="ECO:0000256" key="4">
    <source>
        <dbReference type="ARBA" id="ARBA00022448"/>
    </source>
</evidence>
<evidence type="ECO:0000256" key="13">
    <source>
        <dbReference type="HAMAP-Rule" id="MF_01810"/>
    </source>
</evidence>
<dbReference type="PANTHER" id="PTHR12428:SF65">
    <property type="entry name" value="CYTOCHROME C OXIDASE ASSEMBLY PROTEIN COX18, MITOCHONDRIAL"/>
    <property type="match status" value="1"/>
</dbReference>
<evidence type="ECO:0000313" key="18">
    <source>
        <dbReference type="Proteomes" id="UP000032232"/>
    </source>
</evidence>
<evidence type="ECO:0000256" key="10">
    <source>
        <dbReference type="ARBA" id="ARBA00023186"/>
    </source>
</evidence>
<dbReference type="OrthoDB" id="9780552at2"/>
<dbReference type="InterPro" id="IPR019998">
    <property type="entry name" value="Membr_insert_YidC"/>
</dbReference>
<keyword evidence="10 13" id="KW-0143">Chaperone</keyword>
<dbReference type="HAMAP" id="MF_01810">
    <property type="entry name" value="YidC_type1"/>
    <property type="match status" value="1"/>
</dbReference>
<dbReference type="CDD" id="cd20070">
    <property type="entry name" value="5TM_YidC_Alb3"/>
    <property type="match status" value="1"/>
</dbReference>
<evidence type="ECO:0000256" key="5">
    <source>
        <dbReference type="ARBA" id="ARBA00022475"/>
    </source>
</evidence>
<feature type="transmembrane region" description="Helical" evidence="13">
    <location>
        <begin position="392"/>
        <end position="419"/>
    </location>
</feature>
<dbReference type="Gene3D" id="2.70.98.90">
    <property type="match status" value="1"/>
</dbReference>
<evidence type="ECO:0000256" key="7">
    <source>
        <dbReference type="ARBA" id="ARBA00022927"/>
    </source>
</evidence>
<dbReference type="GO" id="GO:0032977">
    <property type="term" value="F:membrane insertase activity"/>
    <property type="evidence" value="ECO:0007669"/>
    <property type="project" value="InterPro"/>
</dbReference>
<evidence type="ECO:0000256" key="11">
    <source>
        <dbReference type="ARBA" id="ARBA00033245"/>
    </source>
</evidence>
<dbReference type="NCBIfam" id="TIGR03593">
    <property type="entry name" value="yidC_nterm"/>
    <property type="match status" value="1"/>
</dbReference>
<evidence type="ECO:0000256" key="6">
    <source>
        <dbReference type="ARBA" id="ARBA00022692"/>
    </source>
</evidence>
<evidence type="ECO:0000256" key="9">
    <source>
        <dbReference type="ARBA" id="ARBA00023136"/>
    </source>
</evidence>
<evidence type="ECO:0000256" key="1">
    <source>
        <dbReference type="ARBA" id="ARBA00004429"/>
    </source>
</evidence>
<name>A0A0D1CNT8_9RHOB</name>
<dbReference type="PATRIC" id="fig|935700.4.peg.1944"/>
<evidence type="ECO:0000256" key="12">
    <source>
        <dbReference type="ARBA" id="ARBA00033342"/>
    </source>
</evidence>
<feature type="transmembrane region" description="Helical" evidence="13">
    <location>
        <begin position="7"/>
        <end position="25"/>
    </location>
</feature>
<keyword evidence="4 13" id="KW-0813">Transport</keyword>
<dbReference type="NCBIfam" id="TIGR03592">
    <property type="entry name" value="yidC_oxa1_cterm"/>
    <property type="match status" value="1"/>
</dbReference>
<dbReference type="InterPro" id="IPR038221">
    <property type="entry name" value="YidC_periplasmic_sf"/>
</dbReference>
<sequence length="684" mass="75051">MDDQNKNLIFATVLSALVILVWMVLFPPEQRSPDVAPVDTADGIVDGTAAPPSATGAPQTATGAVPVDTRADAMAAAIRVPVDTPRMTGSISLTGGRIDDLMLKRYRETLDEDSPIVTLLSPAGGPDAYYALHGWVPGGDLASDAVPGPSTEWTLAEGETLTPDSPITLEWDNGSGLTFRRTIAVDEDYMFTVSQSVENATDAAVRMAPYGLIARHGEPETINFFILHEGLVARTDGELSEIEYEDMVELDPVAAEGGPVAITEVAQDGWTGFTDKYWMTTLIPDPGTPFRQVVKYVAAADIYQTETRLPALEVAPGATATSEQRLFAGAKDWETIRDYEAGRELDGFFDHLAYTFGLAETGENAVDGFIDSIDWGWFYFLTKPIFMMLHGFYILIGNMGIAIVVLTLVIKALLLPLAYKSYVSMARMKELQPEMEKLKERAGDDRQKLQQGMMELYKTNKVNPAAGCLPILLQIPIFFSLYKVIFVTLELRHAPFFGPFQDLSAPDPTSIFNFYGLLPWGAPDPGSFLALIFIGILPLLLGVSMWLQQKLNPAPTDPTQAMIFAWLPWVFMFMLGGFASGLIVYWIANNTITFMQQYAIMRSHGSKPDLFGNIKSSFKRKPANEPAAPRKAGDGVADEAKDLDEKLETPTEPDEVPAPATAVDAAPKPVNKPRPPRKRRKKRK</sequence>
<keyword evidence="18" id="KW-1185">Reference proteome</keyword>
<keyword evidence="5 13" id="KW-1003">Cell membrane</keyword>